<name>A0ABQ5KCG3_9EUKA</name>
<keyword evidence="10" id="KW-1185">Reference proteome</keyword>
<keyword evidence="4 7" id="KW-1133">Transmembrane helix</keyword>
<evidence type="ECO:0000256" key="5">
    <source>
        <dbReference type="ARBA" id="ARBA00023136"/>
    </source>
</evidence>
<dbReference type="PANTHER" id="PTHR21016">
    <property type="entry name" value="BETA-AMYLOID BINDING PROTEIN-RELATED"/>
    <property type="match status" value="1"/>
</dbReference>
<dbReference type="PANTHER" id="PTHR21016:SF25">
    <property type="entry name" value="TM2 DOMAIN-CONTAINING PROTEIN DDB_G0277895-RELATED"/>
    <property type="match status" value="1"/>
</dbReference>
<protein>
    <submittedName>
        <fullName evidence="9">NINE protein</fullName>
    </submittedName>
</protein>
<reference evidence="9" key="1">
    <citation type="submission" date="2022-03" db="EMBL/GenBank/DDBJ databases">
        <title>Draft genome sequence of Aduncisulcus paluster, a free-living microaerophilic Fornicata.</title>
        <authorList>
            <person name="Yuyama I."/>
            <person name="Kume K."/>
            <person name="Tamura T."/>
            <person name="Inagaki Y."/>
            <person name="Hashimoto T."/>
        </authorList>
    </citation>
    <scope>NUCLEOTIDE SEQUENCE</scope>
    <source>
        <strain evidence="9">NY0171</strain>
    </source>
</reference>
<comment type="subcellular location">
    <subcellularLocation>
        <location evidence="1">Membrane</location>
        <topology evidence="1">Multi-pass membrane protein</topology>
    </subcellularLocation>
</comment>
<evidence type="ECO:0000256" key="2">
    <source>
        <dbReference type="ARBA" id="ARBA00008284"/>
    </source>
</evidence>
<dbReference type="InterPro" id="IPR050932">
    <property type="entry name" value="TM2D1-3-like"/>
</dbReference>
<proteinExistence type="inferred from homology"/>
<sequence>MSLKSPCCGLILCLPPFGILGLQRFYVGDFCMGILYFCTLGFFGIGWIIDLCIIPGKIREMNALLTQPKTVIHQTAYQGTSAPVASDPLLAQFVQSSITQRAVQQSQQAQMTQQLLHQQQETIKQAQKEKEYLARQAREKEERERKEKEDKAKEEKIRESMRQEFLIQQQQRMLHQYP</sequence>
<organism evidence="9 10">
    <name type="scientific">Aduncisulcus paluster</name>
    <dbReference type="NCBI Taxonomy" id="2918883"/>
    <lineage>
        <taxon>Eukaryota</taxon>
        <taxon>Metamonada</taxon>
        <taxon>Carpediemonas-like organisms</taxon>
        <taxon>Aduncisulcus</taxon>
    </lineage>
</organism>
<comment type="similarity">
    <text evidence="2">Belongs to the TM2 family.</text>
</comment>
<feature type="domain" description="TM2" evidence="8">
    <location>
        <begin position="4"/>
        <end position="51"/>
    </location>
</feature>
<keyword evidence="3 7" id="KW-0812">Transmembrane</keyword>
<keyword evidence="5 7" id="KW-0472">Membrane</keyword>
<evidence type="ECO:0000256" key="1">
    <source>
        <dbReference type="ARBA" id="ARBA00004141"/>
    </source>
</evidence>
<dbReference type="Proteomes" id="UP001057375">
    <property type="component" value="Unassembled WGS sequence"/>
</dbReference>
<evidence type="ECO:0000256" key="3">
    <source>
        <dbReference type="ARBA" id="ARBA00022692"/>
    </source>
</evidence>
<dbReference type="Pfam" id="PF05154">
    <property type="entry name" value="TM2"/>
    <property type="match status" value="1"/>
</dbReference>
<evidence type="ECO:0000256" key="6">
    <source>
        <dbReference type="SAM" id="MobiDB-lite"/>
    </source>
</evidence>
<evidence type="ECO:0000256" key="4">
    <source>
        <dbReference type="ARBA" id="ARBA00022989"/>
    </source>
</evidence>
<evidence type="ECO:0000313" key="9">
    <source>
        <dbReference type="EMBL" id="GKT29040.1"/>
    </source>
</evidence>
<evidence type="ECO:0000256" key="7">
    <source>
        <dbReference type="SAM" id="Phobius"/>
    </source>
</evidence>
<evidence type="ECO:0000259" key="8">
    <source>
        <dbReference type="Pfam" id="PF05154"/>
    </source>
</evidence>
<comment type="caution">
    <text evidence="9">The sequence shown here is derived from an EMBL/GenBank/DDBJ whole genome shotgun (WGS) entry which is preliminary data.</text>
</comment>
<evidence type="ECO:0000313" key="10">
    <source>
        <dbReference type="Proteomes" id="UP001057375"/>
    </source>
</evidence>
<dbReference type="EMBL" id="BQXS01000620">
    <property type="protein sequence ID" value="GKT29040.1"/>
    <property type="molecule type" value="Genomic_DNA"/>
</dbReference>
<dbReference type="InterPro" id="IPR007829">
    <property type="entry name" value="TM2"/>
</dbReference>
<feature type="transmembrane region" description="Helical" evidence="7">
    <location>
        <begin position="7"/>
        <end position="27"/>
    </location>
</feature>
<accession>A0ABQ5KCG3</accession>
<feature type="region of interest" description="Disordered" evidence="6">
    <location>
        <begin position="127"/>
        <end position="161"/>
    </location>
</feature>
<feature type="transmembrane region" description="Helical" evidence="7">
    <location>
        <begin position="33"/>
        <end position="54"/>
    </location>
</feature>
<gene>
    <name evidence="9" type="ORF">ADUPG1_001013</name>
</gene>